<protein>
    <submittedName>
        <fullName evidence="2">Uncharacterized protein</fullName>
    </submittedName>
</protein>
<evidence type="ECO:0000313" key="2">
    <source>
        <dbReference type="EMBL" id="VFU49278.1"/>
    </source>
</evidence>
<accession>A0A6N2MA13</accession>
<sequence>MELLSHKLILSFQPPLTFSLYTRPPLFYSSRKTQIISNSIKFVFLYRFFAALIIWAASYLYISNRVLDILLIKTHHPTISR</sequence>
<evidence type="ECO:0000256" key="1">
    <source>
        <dbReference type="SAM" id="Phobius"/>
    </source>
</evidence>
<dbReference type="EMBL" id="CAADRP010001707">
    <property type="protein sequence ID" value="VFU49278.1"/>
    <property type="molecule type" value="Genomic_DNA"/>
</dbReference>
<keyword evidence="1" id="KW-0472">Membrane</keyword>
<reference evidence="2" key="1">
    <citation type="submission" date="2019-03" db="EMBL/GenBank/DDBJ databases">
        <authorList>
            <person name="Mank J."/>
            <person name="Almeida P."/>
        </authorList>
    </citation>
    <scope>NUCLEOTIDE SEQUENCE</scope>
    <source>
        <strain evidence="2">78183</strain>
    </source>
</reference>
<dbReference type="AlphaFoldDB" id="A0A6N2MA13"/>
<organism evidence="2">
    <name type="scientific">Salix viminalis</name>
    <name type="common">Common osier</name>
    <name type="synonym">Basket willow</name>
    <dbReference type="NCBI Taxonomy" id="40686"/>
    <lineage>
        <taxon>Eukaryota</taxon>
        <taxon>Viridiplantae</taxon>
        <taxon>Streptophyta</taxon>
        <taxon>Embryophyta</taxon>
        <taxon>Tracheophyta</taxon>
        <taxon>Spermatophyta</taxon>
        <taxon>Magnoliopsida</taxon>
        <taxon>eudicotyledons</taxon>
        <taxon>Gunneridae</taxon>
        <taxon>Pentapetalae</taxon>
        <taxon>rosids</taxon>
        <taxon>fabids</taxon>
        <taxon>Malpighiales</taxon>
        <taxon>Salicaceae</taxon>
        <taxon>Saliceae</taxon>
        <taxon>Salix</taxon>
    </lineage>
</organism>
<keyword evidence="1" id="KW-0812">Transmembrane</keyword>
<feature type="transmembrane region" description="Helical" evidence="1">
    <location>
        <begin position="42"/>
        <end position="62"/>
    </location>
</feature>
<proteinExistence type="predicted"/>
<keyword evidence="1" id="KW-1133">Transmembrane helix</keyword>
<gene>
    <name evidence="2" type="ORF">SVIM_LOCUS324650</name>
</gene>
<name>A0A6N2MA13_SALVM</name>